<reference evidence="2 3" key="1">
    <citation type="submission" date="2016-10" db="EMBL/GenBank/DDBJ databases">
        <authorList>
            <person name="de Groot N.N."/>
        </authorList>
    </citation>
    <scope>NUCLEOTIDE SEQUENCE [LARGE SCALE GENOMIC DNA]</scope>
    <source>
        <strain evidence="2 3">DSM 43019</strain>
    </source>
</reference>
<evidence type="ECO:0000256" key="1">
    <source>
        <dbReference type="SAM" id="MobiDB-lite"/>
    </source>
</evidence>
<sequence length="278" mass="30321">MPLRLSHPTPGPPRQQPDGPVHRPPAITTGAPDGPAALRTPAPDALLQSPPAVRTGTPDGPQPPSRHSPAELVGTADRLPTGRPPPRRGRPAARRPRIRPTSHQRPPSSLEVPAYARAPHHGIPRSSARVIRIHPRHTPHPREVRRSVRVTTENPPHVVRPPPPQPRPSRPRLPRDASHPKLPTRPPGLLPTHQTPTPPHPPQHPHQPEPTHPTPMAVAHRPCPWRRFDASDISLGARHPTPASAQRRFDASGQRTGCFGAADAAPWVLAARPRRGKR</sequence>
<feature type="region of interest" description="Disordered" evidence="1">
    <location>
        <begin position="1"/>
        <end position="219"/>
    </location>
</feature>
<accession>A0A1I2CJG4</accession>
<dbReference type="STRING" id="35752.SAMN05421541_10341"/>
<feature type="compositionally biased region" description="Pro residues" evidence="1">
    <location>
        <begin position="158"/>
        <end position="168"/>
    </location>
</feature>
<feature type="compositionally biased region" description="Basic residues" evidence="1">
    <location>
        <begin position="85"/>
        <end position="102"/>
    </location>
</feature>
<dbReference type="AlphaFoldDB" id="A0A1I2CJG4"/>
<protein>
    <submittedName>
        <fullName evidence="2">Uncharacterized protein</fullName>
    </submittedName>
</protein>
<dbReference type="Proteomes" id="UP000199645">
    <property type="component" value="Unassembled WGS sequence"/>
</dbReference>
<name>A0A1I2CJG4_9ACTN</name>
<gene>
    <name evidence="2" type="ORF">SAMN05421541_10341</name>
</gene>
<feature type="compositionally biased region" description="Pro residues" evidence="1">
    <location>
        <begin position="196"/>
        <end position="213"/>
    </location>
</feature>
<organism evidence="2 3">
    <name type="scientific">Actinoplanes philippinensis</name>
    <dbReference type="NCBI Taxonomy" id="35752"/>
    <lineage>
        <taxon>Bacteria</taxon>
        <taxon>Bacillati</taxon>
        <taxon>Actinomycetota</taxon>
        <taxon>Actinomycetes</taxon>
        <taxon>Micromonosporales</taxon>
        <taxon>Micromonosporaceae</taxon>
        <taxon>Actinoplanes</taxon>
    </lineage>
</organism>
<evidence type="ECO:0000313" key="3">
    <source>
        <dbReference type="Proteomes" id="UP000199645"/>
    </source>
</evidence>
<dbReference type="EMBL" id="FONV01000003">
    <property type="protein sequence ID" value="SFE68539.1"/>
    <property type="molecule type" value="Genomic_DNA"/>
</dbReference>
<evidence type="ECO:0000313" key="2">
    <source>
        <dbReference type="EMBL" id="SFE68539.1"/>
    </source>
</evidence>
<proteinExistence type="predicted"/>
<keyword evidence="3" id="KW-1185">Reference proteome</keyword>